<gene>
    <name evidence="3" type="ORF">ACFO3Q_09065</name>
</gene>
<evidence type="ECO:0000313" key="4">
    <source>
        <dbReference type="Proteomes" id="UP001595892"/>
    </source>
</evidence>
<accession>A0ABV9NLK7</accession>
<dbReference type="Proteomes" id="UP001595892">
    <property type="component" value="Unassembled WGS sequence"/>
</dbReference>
<dbReference type="InterPro" id="IPR025951">
    <property type="entry name" value="GXWXG_dom"/>
</dbReference>
<dbReference type="RefSeq" id="WP_377004348.1">
    <property type="nucleotide sequence ID" value="NZ_JBHSGG010000025.1"/>
</dbReference>
<name>A0ABV9NLK7_9GAMM</name>
<comment type="caution">
    <text evidence="3">The sequence shown here is derived from an EMBL/GenBank/DDBJ whole genome shotgun (WGS) entry which is preliminary data.</text>
</comment>
<feature type="domain" description="GXWXG" evidence="1">
    <location>
        <begin position="25"/>
        <end position="82"/>
    </location>
</feature>
<dbReference type="Pfam" id="PF14232">
    <property type="entry name" value="DUF4334"/>
    <property type="match status" value="1"/>
</dbReference>
<reference evidence="4" key="1">
    <citation type="journal article" date="2019" name="Int. J. Syst. Evol. Microbiol.">
        <title>The Global Catalogue of Microorganisms (GCM) 10K type strain sequencing project: providing services to taxonomists for standard genome sequencing and annotation.</title>
        <authorList>
            <consortium name="The Broad Institute Genomics Platform"/>
            <consortium name="The Broad Institute Genome Sequencing Center for Infectious Disease"/>
            <person name="Wu L."/>
            <person name="Ma J."/>
        </authorList>
    </citation>
    <scope>NUCLEOTIDE SEQUENCE [LARGE SCALE GENOMIC DNA]</scope>
    <source>
        <strain evidence="4">CGMCC 1.13574</strain>
    </source>
</reference>
<feature type="domain" description="DUF4334" evidence="2">
    <location>
        <begin position="125"/>
        <end position="179"/>
    </location>
</feature>
<dbReference type="EMBL" id="JBHSGG010000025">
    <property type="protein sequence ID" value="MFC4728319.1"/>
    <property type="molecule type" value="Genomic_DNA"/>
</dbReference>
<keyword evidence="4" id="KW-1185">Reference proteome</keyword>
<evidence type="ECO:0000259" key="1">
    <source>
        <dbReference type="Pfam" id="PF14231"/>
    </source>
</evidence>
<evidence type="ECO:0000313" key="3">
    <source>
        <dbReference type="EMBL" id="MFC4728319.1"/>
    </source>
</evidence>
<protein>
    <submittedName>
        <fullName evidence="3">DUF4334 domain-containing protein</fullName>
    </submittedName>
</protein>
<organism evidence="3 4">
    <name type="scientific">Coralloluteibacterium thermophilum</name>
    <dbReference type="NCBI Taxonomy" id="2707049"/>
    <lineage>
        <taxon>Bacteria</taxon>
        <taxon>Pseudomonadati</taxon>
        <taxon>Pseudomonadota</taxon>
        <taxon>Gammaproteobacteria</taxon>
        <taxon>Lysobacterales</taxon>
        <taxon>Lysobacteraceae</taxon>
        <taxon>Coralloluteibacterium</taxon>
    </lineage>
</organism>
<proteinExistence type="predicted"/>
<dbReference type="Gene3D" id="2.40.128.580">
    <property type="entry name" value="GXWXG domain"/>
    <property type="match status" value="1"/>
</dbReference>
<dbReference type="InterPro" id="IPR025568">
    <property type="entry name" value="DUF4334"/>
</dbReference>
<sequence length="180" mass="19961">MNAPPPRWLADWRGGVLAPADALAHYDRLPGLRTAALRGRWRGAELRTGHRLDGLLPALGWWGKAFRGDDDVDPLLFATGRGTVALQPARMPLSLALAAPPLARSAPVRGAFALARPLLRTRRPAARLREIVHRGVASAAMLYDRLPIVDHFRRIDEARVLGLMDLRDSAQPFFFLLERD</sequence>
<dbReference type="Pfam" id="PF14231">
    <property type="entry name" value="GXWXG"/>
    <property type="match status" value="1"/>
</dbReference>
<evidence type="ECO:0000259" key="2">
    <source>
        <dbReference type="Pfam" id="PF14232"/>
    </source>
</evidence>